<evidence type="ECO:0000313" key="2">
    <source>
        <dbReference type="Proteomes" id="UP001056383"/>
    </source>
</evidence>
<name>A0ABY4TEF3_9ACTN</name>
<accession>A0ABY4TEF3</accession>
<sequence>MPHVSVKHWPRTFTDAEKARLVTELTETITGVFGCDPGSLSIAVEAVEPSRWTDEVHVPEIEGRTHLLWKRPNYTQPIPTDPTPEGTR</sequence>
<proteinExistence type="predicted"/>
<protein>
    <submittedName>
        <fullName evidence="1">Tautomerase family protein</fullName>
    </submittedName>
</protein>
<dbReference type="RefSeq" id="WP_010475243.1">
    <property type="nucleotide sequence ID" value="NZ_CP095474.1"/>
</dbReference>
<dbReference type="Proteomes" id="UP001056383">
    <property type="component" value="Chromosome"/>
</dbReference>
<evidence type="ECO:0000313" key="1">
    <source>
        <dbReference type="EMBL" id="URN17322.1"/>
    </source>
</evidence>
<keyword evidence="2" id="KW-1185">Reference proteome</keyword>
<dbReference type="EMBL" id="CP095474">
    <property type="protein sequence ID" value="URN17322.1"/>
    <property type="molecule type" value="Genomic_DNA"/>
</dbReference>
<organism evidence="1 2">
    <name type="scientific">Streptomyces sudanensis</name>
    <dbReference type="NCBI Taxonomy" id="436397"/>
    <lineage>
        <taxon>Bacteria</taxon>
        <taxon>Bacillati</taxon>
        <taxon>Actinomycetota</taxon>
        <taxon>Actinomycetes</taxon>
        <taxon>Kitasatosporales</taxon>
        <taxon>Streptomycetaceae</taxon>
        <taxon>Streptomyces</taxon>
    </lineage>
</organism>
<dbReference type="SUPFAM" id="SSF55331">
    <property type="entry name" value="Tautomerase/MIF"/>
    <property type="match status" value="1"/>
</dbReference>
<gene>
    <name evidence="1" type="ORF">MW084_16890</name>
</gene>
<dbReference type="InterPro" id="IPR014347">
    <property type="entry name" value="Tautomerase/MIF_sf"/>
</dbReference>
<reference evidence="1" key="1">
    <citation type="submission" date="2022-04" db="EMBL/GenBank/DDBJ databases">
        <title>Systematic whole-genome sequencing reveals an unexpected diversity among actinomycetoma pathogens and provides insights into their antibacterial susceptibilities.</title>
        <authorList>
            <person name="Watson A.K."/>
            <person name="Kepplinger B."/>
            <person name="Bakhiet S.M."/>
            <person name="Mhmoud N.A."/>
            <person name="Chapman J."/>
            <person name="Allenby N."/>
            <person name="Mickiewicz K."/>
            <person name="Goodfellow M."/>
            <person name="Fahal A.H."/>
            <person name="Errington J."/>
        </authorList>
    </citation>
    <scope>NUCLEOTIDE SEQUENCE</scope>
    <source>
        <strain evidence="1">SD 504</strain>
    </source>
</reference>
<dbReference type="Gene3D" id="3.30.429.10">
    <property type="entry name" value="Macrophage Migration Inhibitory Factor"/>
    <property type="match status" value="1"/>
</dbReference>